<name>A0A0D0A9K3_9AGAM</name>
<gene>
    <name evidence="1" type="ORF">CY34DRAFT_809328</name>
</gene>
<dbReference type="OrthoDB" id="2689715at2759"/>
<dbReference type="HOGENOM" id="CLU_2723871_0_0_1"/>
<dbReference type="InParanoid" id="A0A0D0A9K3"/>
<dbReference type="AlphaFoldDB" id="A0A0D0A9K3"/>
<accession>A0A0D0A9K3</accession>
<reference evidence="2" key="2">
    <citation type="submission" date="2015-01" db="EMBL/GenBank/DDBJ databases">
        <title>Evolutionary Origins and Diversification of the Mycorrhizal Mutualists.</title>
        <authorList>
            <consortium name="DOE Joint Genome Institute"/>
            <consortium name="Mycorrhizal Genomics Consortium"/>
            <person name="Kohler A."/>
            <person name="Kuo A."/>
            <person name="Nagy L.G."/>
            <person name="Floudas D."/>
            <person name="Copeland A."/>
            <person name="Barry K.W."/>
            <person name="Cichocki N."/>
            <person name="Veneault-Fourrey C."/>
            <person name="LaButti K."/>
            <person name="Lindquist E.A."/>
            <person name="Lipzen A."/>
            <person name="Lundell T."/>
            <person name="Morin E."/>
            <person name="Murat C."/>
            <person name="Riley R."/>
            <person name="Ohm R."/>
            <person name="Sun H."/>
            <person name="Tunlid A."/>
            <person name="Henrissat B."/>
            <person name="Grigoriev I.V."/>
            <person name="Hibbett D.S."/>
            <person name="Martin F."/>
        </authorList>
    </citation>
    <scope>NUCLEOTIDE SEQUENCE [LARGE SCALE GENOMIC DNA]</scope>
    <source>
        <strain evidence="2">UH-Slu-Lm8-n1</strain>
    </source>
</reference>
<evidence type="ECO:0000313" key="2">
    <source>
        <dbReference type="Proteomes" id="UP000054485"/>
    </source>
</evidence>
<organism evidence="1 2">
    <name type="scientific">Suillus luteus UH-Slu-Lm8-n1</name>
    <dbReference type="NCBI Taxonomy" id="930992"/>
    <lineage>
        <taxon>Eukaryota</taxon>
        <taxon>Fungi</taxon>
        <taxon>Dikarya</taxon>
        <taxon>Basidiomycota</taxon>
        <taxon>Agaricomycotina</taxon>
        <taxon>Agaricomycetes</taxon>
        <taxon>Agaricomycetidae</taxon>
        <taxon>Boletales</taxon>
        <taxon>Suillineae</taxon>
        <taxon>Suillaceae</taxon>
        <taxon>Suillus</taxon>
    </lineage>
</organism>
<keyword evidence="2" id="KW-1185">Reference proteome</keyword>
<evidence type="ECO:0000313" key="1">
    <source>
        <dbReference type="EMBL" id="KIK38436.1"/>
    </source>
</evidence>
<sequence>MAPVVTKLEQVINATEEFAPSEPPPVTQAEPMKHGHENIVLSGNKFGECVMVNIGSPNCNGAIKQTILAPQVDRNF</sequence>
<dbReference type="Proteomes" id="UP000054485">
    <property type="component" value="Unassembled WGS sequence"/>
</dbReference>
<proteinExistence type="predicted"/>
<reference evidence="1 2" key="1">
    <citation type="submission" date="2014-04" db="EMBL/GenBank/DDBJ databases">
        <authorList>
            <consortium name="DOE Joint Genome Institute"/>
            <person name="Kuo A."/>
            <person name="Ruytinx J."/>
            <person name="Rineau F."/>
            <person name="Colpaert J."/>
            <person name="Kohler A."/>
            <person name="Nagy L.G."/>
            <person name="Floudas D."/>
            <person name="Copeland A."/>
            <person name="Barry K.W."/>
            <person name="Cichocki N."/>
            <person name="Veneault-Fourrey C."/>
            <person name="LaButti K."/>
            <person name="Lindquist E.A."/>
            <person name="Lipzen A."/>
            <person name="Lundell T."/>
            <person name="Morin E."/>
            <person name="Murat C."/>
            <person name="Sun H."/>
            <person name="Tunlid A."/>
            <person name="Henrissat B."/>
            <person name="Grigoriev I.V."/>
            <person name="Hibbett D.S."/>
            <person name="Martin F."/>
            <person name="Nordberg H.P."/>
            <person name="Cantor M.N."/>
            <person name="Hua S.X."/>
        </authorList>
    </citation>
    <scope>NUCLEOTIDE SEQUENCE [LARGE SCALE GENOMIC DNA]</scope>
    <source>
        <strain evidence="1 2">UH-Slu-Lm8-n1</strain>
    </source>
</reference>
<protein>
    <submittedName>
        <fullName evidence="1">Uncharacterized protein</fullName>
    </submittedName>
</protein>
<dbReference type="EMBL" id="KN835393">
    <property type="protein sequence ID" value="KIK38436.1"/>
    <property type="molecule type" value="Genomic_DNA"/>
</dbReference>